<keyword evidence="3" id="KW-1185">Reference proteome</keyword>
<name>A0A0K1QDM9_9BACT</name>
<protein>
    <submittedName>
        <fullName evidence="2">Uncharacterized protein</fullName>
    </submittedName>
</protein>
<sequence length="322" mass="32445">MLVSQTPDARGEPGDGGRADAIAPTVAPKPQASVAVPALDDVEHMCALLTTCDKVALPPGLVPRDFVGCVRAMYTELASPSAAQFSLTLRECGLRASSCGELRTCALRGARPDVCTGKGKSGPVDFCDADGRAVTCNAERATLVRDCPRGGEQCVVRDGKAACALGACGADAPPVCSNSGTRILECKKGRLSSLDCGAFGLTCTSTSEGPRCATSGASCTEGTTRCEGATAFACWHGHEVGVDCGAAGLACAGGSRGTSAVGTCAAPPPQPGAQAGSCDPSSPPRCDGATISWCAWGTPRKYLCKSMGLSRCVADDKGVGCK</sequence>
<evidence type="ECO:0000313" key="3">
    <source>
        <dbReference type="Proteomes" id="UP000064967"/>
    </source>
</evidence>
<evidence type="ECO:0000313" key="2">
    <source>
        <dbReference type="EMBL" id="AKV03540.1"/>
    </source>
</evidence>
<dbReference type="AlphaFoldDB" id="A0A0K1QDM9"/>
<dbReference type="EMBL" id="CP012333">
    <property type="protein sequence ID" value="AKV03540.1"/>
    <property type="molecule type" value="Genomic_DNA"/>
</dbReference>
<dbReference type="RefSeq" id="WP_146654294.1">
    <property type="nucleotide sequence ID" value="NZ_CP012333.1"/>
</dbReference>
<dbReference type="KEGG" id="llu:AKJ09_10203"/>
<gene>
    <name evidence="2" type="ORF">AKJ09_10203</name>
</gene>
<feature type="region of interest" description="Disordered" evidence="1">
    <location>
        <begin position="1"/>
        <end position="26"/>
    </location>
</feature>
<feature type="compositionally biased region" description="Basic and acidic residues" evidence="1">
    <location>
        <begin position="9"/>
        <end position="18"/>
    </location>
</feature>
<evidence type="ECO:0000256" key="1">
    <source>
        <dbReference type="SAM" id="MobiDB-lite"/>
    </source>
</evidence>
<dbReference type="Proteomes" id="UP000064967">
    <property type="component" value="Chromosome"/>
</dbReference>
<reference evidence="2 3" key="1">
    <citation type="submission" date="2015-08" db="EMBL/GenBank/DDBJ databases">
        <authorList>
            <person name="Babu N.S."/>
            <person name="Beckwith C.J."/>
            <person name="Beseler K.G."/>
            <person name="Brison A."/>
            <person name="Carone J.V."/>
            <person name="Caskin T.P."/>
            <person name="Diamond M."/>
            <person name="Durham M.E."/>
            <person name="Foxe J.M."/>
            <person name="Go M."/>
            <person name="Henderson B.A."/>
            <person name="Jones I.B."/>
            <person name="McGettigan J.A."/>
            <person name="Micheletti S.J."/>
            <person name="Nasrallah M.E."/>
            <person name="Ortiz D."/>
            <person name="Piller C.R."/>
            <person name="Privatt S.R."/>
            <person name="Schneider S.L."/>
            <person name="Sharp S."/>
            <person name="Smith T.C."/>
            <person name="Stanton J.D."/>
            <person name="Ullery H.E."/>
            <person name="Wilson R.J."/>
            <person name="Serrano M.G."/>
            <person name="Buck G."/>
            <person name="Lee V."/>
            <person name="Wang Y."/>
            <person name="Carvalho R."/>
            <person name="Voegtly L."/>
            <person name="Shi R."/>
            <person name="Duckworth R."/>
            <person name="Johnson A."/>
            <person name="Loviza R."/>
            <person name="Walstead R."/>
            <person name="Shah Z."/>
            <person name="Kiflezghi M."/>
            <person name="Wade K."/>
            <person name="Ball S.L."/>
            <person name="Bradley K.W."/>
            <person name="Asai D.J."/>
            <person name="Bowman C.A."/>
            <person name="Russell D.A."/>
            <person name="Pope W.H."/>
            <person name="Jacobs-Sera D."/>
            <person name="Hendrix R.W."/>
            <person name="Hatfull G.F."/>
        </authorList>
    </citation>
    <scope>NUCLEOTIDE SEQUENCE [LARGE SCALE GENOMIC DNA]</scope>
    <source>
        <strain evidence="2 3">DSM 27648</strain>
    </source>
</reference>
<accession>A0A0K1QDM9</accession>
<proteinExistence type="predicted"/>
<organism evidence="2 3">
    <name type="scientific">Labilithrix luteola</name>
    <dbReference type="NCBI Taxonomy" id="1391654"/>
    <lineage>
        <taxon>Bacteria</taxon>
        <taxon>Pseudomonadati</taxon>
        <taxon>Myxococcota</taxon>
        <taxon>Polyangia</taxon>
        <taxon>Polyangiales</taxon>
        <taxon>Labilitrichaceae</taxon>
        <taxon>Labilithrix</taxon>
    </lineage>
</organism>